<feature type="chain" id="PRO_5022882429" description="Pentapeptide MXKDX repeat protein" evidence="2">
    <location>
        <begin position="22"/>
        <end position="77"/>
    </location>
</feature>
<feature type="signal peptide" evidence="2">
    <location>
        <begin position="1"/>
        <end position="21"/>
    </location>
</feature>
<dbReference type="EMBL" id="CP042436">
    <property type="protein sequence ID" value="QEC64785.1"/>
    <property type="molecule type" value="Genomic_DNA"/>
</dbReference>
<evidence type="ECO:0000256" key="1">
    <source>
        <dbReference type="SAM" id="MobiDB-lite"/>
    </source>
</evidence>
<evidence type="ECO:0008006" key="5">
    <source>
        <dbReference type="Google" id="ProtNLM"/>
    </source>
</evidence>
<dbReference type="Proteomes" id="UP000321479">
    <property type="component" value="Chromosome"/>
</dbReference>
<dbReference type="AlphaFoldDB" id="A0A5B8V182"/>
<reference evidence="3 4" key="1">
    <citation type="journal article" date="2017" name="Curr. Microbiol.">
        <title>Mucilaginibacter ginsenosidivorans sp. nov., Isolated from Soil of Ginseng Field.</title>
        <authorList>
            <person name="Kim M.M."/>
            <person name="Siddiqi M.Z."/>
            <person name="Im W.T."/>
        </authorList>
    </citation>
    <scope>NUCLEOTIDE SEQUENCE [LARGE SCALE GENOMIC DNA]</scope>
    <source>
        <strain evidence="3 4">Gsoil 3017</strain>
    </source>
</reference>
<evidence type="ECO:0000313" key="3">
    <source>
        <dbReference type="EMBL" id="QEC64785.1"/>
    </source>
</evidence>
<proteinExistence type="predicted"/>
<evidence type="ECO:0000256" key="2">
    <source>
        <dbReference type="SAM" id="SignalP"/>
    </source>
</evidence>
<keyword evidence="2" id="KW-0732">Signal</keyword>
<sequence>MKKVIFAALLMASIGTLSSFKGDTTAVKHDTVADKKELGTADDKKELGTADDKKELGTADAHKRSTLNDKKELGTAD</sequence>
<gene>
    <name evidence="3" type="ORF">FRZ54_20190</name>
</gene>
<dbReference type="RefSeq" id="WP_147033619.1">
    <property type="nucleotide sequence ID" value="NZ_CP042436.1"/>
</dbReference>
<protein>
    <recommendedName>
        <fullName evidence="5">Pentapeptide MXKDX repeat protein</fullName>
    </recommendedName>
</protein>
<evidence type="ECO:0000313" key="4">
    <source>
        <dbReference type="Proteomes" id="UP000321479"/>
    </source>
</evidence>
<name>A0A5B8V182_9SPHI</name>
<feature type="region of interest" description="Disordered" evidence="1">
    <location>
        <begin position="35"/>
        <end position="77"/>
    </location>
</feature>
<keyword evidence="4" id="KW-1185">Reference proteome</keyword>
<organism evidence="3 4">
    <name type="scientific">Mucilaginibacter ginsenosidivorans</name>
    <dbReference type="NCBI Taxonomy" id="398053"/>
    <lineage>
        <taxon>Bacteria</taxon>
        <taxon>Pseudomonadati</taxon>
        <taxon>Bacteroidota</taxon>
        <taxon>Sphingobacteriia</taxon>
        <taxon>Sphingobacteriales</taxon>
        <taxon>Sphingobacteriaceae</taxon>
        <taxon>Mucilaginibacter</taxon>
    </lineage>
</organism>
<accession>A0A5B8V182</accession>
<dbReference type="KEGG" id="mgin:FRZ54_20190"/>